<feature type="DNA-binding region" description="H-T-H motif" evidence="4">
    <location>
        <begin position="27"/>
        <end position="46"/>
    </location>
</feature>
<proteinExistence type="predicted"/>
<dbReference type="Pfam" id="PF00440">
    <property type="entry name" value="TetR_N"/>
    <property type="match status" value="1"/>
</dbReference>
<accession>A0A4P6JYX1</accession>
<dbReference type="InterPro" id="IPR036271">
    <property type="entry name" value="Tet_transcr_reg_TetR-rel_C_sf"/>
</dbReference>
<dbReference type="OrthoDB" id="9814703at2"/>
<dbReference type="RefSeq" id="WP_129892009.1">
    <property type="nucleotide sequence ID" value="NZ_CP035758.1"/>
</dbReference>
<evidence type="ECO:0000313" key="7">
    <source>
        <dbReference type="Proteomes" id="UP000290365"/>
    </source>
</evidence>
<dbReference type="Gene3D" id="1.10.357.10">
    <property type="entry name" value="Tetracycline Repressor, domain 2"/>
    <property type="match status" value="1"/>
</dbReference>
<dbReference type="GO" id="GO:0003677">
    <property type="term" value="F:DNA binding"/>
    <property type="evidence" value="ECO:0007669"/>
    <property type="project" value="UniProtKB-UniRule"/>
</dbReference>
<dbReference type="EMBL" id="CP035758">
    <property type="protein sequence ID" value="QBD80947.1"/>
    <property type="molecule type" value="Genomic_DNA"/>
</dbReference>
<evidence type="ECO:0000256" key="1">
    <source>
        <dbReference type="ARBA" id="ARBA00023015"/>
    </source>
</evidence>
<dbReference type="SUPFAM" id="SSF48498">
    <property type="entry name" value="Tetracyclin repressor-like, C-terminal domain"/>
    <property type="match status" value="1"/>
</dbReference>
<name>A0A4P6JYX1_KTERU</name>
<evidence type="ECO:0000256" key="2">
    <source>
        <dbReference type="ARBA" id="ARBA00023125"/>
    </source>
</evidence>
<keyword evidence="3" id="KW-0804">Transcription</keyword>
<feature type="domain" description="HTH tetR-type" evidence="5">
    <location>
        <begin position="4"/>
        <end position="64"/>
    </location>
</feature>
<dbReference type="Proteomes" id="UP000290365">
    <property type="component" value="Chromosome"/>
</dbReference>
<dbReference type="PRINTS" id="PR00455">
    <property type="entry name" value="HTHTETR"/>
</dbReference>
<keyword evidence="7" id="KW-1185">Reference proteome</keyword>
<organism evidence="6 7">
    <name type="scientific">Ktedonosporobacter rubrisoli</name>
    <dbReference type="NCBI Taxonomy" id="2509675"/>
    <lineage>
        <taxon>Bacteria</taxon>
        <taxon>Bacillati</taxon>
        <taxon>Chloroflexota</taxon>
        <taxon>Ktedonobacteria</taxon>
        <taxon>Ktedonobacterales</taxon>
        <taxon>Ktedonosporobacteraceae</taxon>
        <taxon>Ktedonosporobacter</taxon>
    </lineage>
</organism>
<dbReference type="PANTHER" id="PTHR47506">
    <property type="entry name" value="TRANSCRIPTIONAL REGULATORY PROTEIN"/>
    <property type="match status" value="1"/>
</dbReference>
<gene>
    <name evidence="6" type="ORF">EPA93_35265</name>
</gene>
<dbReference type="KEGG" id="kbs:EPA93_35265"/>
<evidence type="ECO:0000313" key="6">
    <source>
        <dbReference type="EMBL" id="QBD80947.1"/>
    </source>
</evidence>
<dbReference type="PANTHER" id="PTHR47506:SF1">
    <property type="entry name" value="HTH-TYPE TRANSCRIPTIONAL REGULATOR YJDC"/>
    <property type="match status" value="1"/>
</dbReference>
<dbReference type="SUPFAM" id="SSF46689">
    <property type="entry name" value="Homeodomain-like"/>
    <property type="match status" value="1"/>
</dbReference>
<dbReference type="PROSITE" id="PS50977">
    <property type="entry name" value="HTH_TETR_2"/>
    <property type="match status" value="1"/>
</dbReference>
<protein>
    <submittedName>
        <fullName evidence="6">TetR/AcrR family transcriptional regulator</fullName>
    </submittedName>
</protein>
<dbReference type="InterPro" id="IPR009057">
    <property type="entry name" value="Homeodomain-like_sf"/>
</dbReference>
<keyword evidence="1" id="KW-0805">Transcription regulation</keyword>
<keyword evidence="2 4" id="KW-0238">DNA-binding</keyword>
<sequence length="184" mass="21188">MKKEGKRERLLEAAKALFHRKGFYRTTLADIAQEADIPLGNVYYHFRTKELLAEAVINEHLADIRAKMAGWERDPDPRQRLKALVRNSADEKYLVQYGCPYGSLCQELEKDDNRLAEQAGQMLKLYLDWITQQFRQLGKGEEAADLAVDLFAAVQGISLLANGCRSRDMLMRKIERQEAWLDTL</sequence>
<dbReference type="AlphaFoldDB" id="A0A4P6JYX1"/>
<reference evidence="6 7" key="1">
    <citation type="submission" date="2019-01" db="EMBL/GenBank/DDBJ databases">
        <title>Ktedonosporobacter rubrisoli SCAWS-G2.</title>
        <authorList>
            <person name="Huang Y."/>
            <person name="Yan B."/>
        </authorList>
    </citation>
    <scope>NUCLEOTIDE SEQUENCE [LARGE SCALE GENOMIC DNA]</scope>
    <source>
        <strain evidence="6 7">SCAWS-G2</strain>
    </source>
</reference>
<evidence type="ECO:0000256" key="4">
    <source>
        <dbReference type="PROSITE-ProRule" id="PRU00335"/>
    </source>
</evidence>
<dbReference type="InterPro" id="IPR001647">
    <property type="entry name" value="HTH_TetR"/>
</dbReference>
<evidence type="ECO:0000259" key="5">
    <source>
        <dbReference type="PROSITE" id="PS50977"/>
    </source>
</evidence>
<evidence type="ECO:0000256" key="3">
    <source>
        <dbReference type="ARBA" id="ARBA00023163"/>
    </source>
</evidence>